<dbReference type="PANTHER" id="PTHR42194">
    <property type="entry name" value="UPF0276 PROTEIN HI_1600"/>
    <property type="match status" value="1"/>
</dbReference>
<evidence type="ECO:0000313" key="2">
    <source>
        <dbReference type="EMBL" id="GHB38493.1"/>
    </source>
</evidence>
<dbReference type="Gene3D" id="3.20.20.150">
    <property type="entry name" value="Divalent-metal-dependent TIM barrel enzymes"/>
    <property type="match status" value="1"/>
</dbReference>
<accession>A0ABQ3EK18</accession>
<dbReference type="NCBIfam" id="NF003818">
    <property type="entry name" value="PRK05409.1"/>
    <property type="match status" value="1"/>
</dbReference>
<dbReference type="InterPro" id="IPR036237">
    <property type="entry name" value="Xyl_isomerase-like_sf"/>
</dbReference>
<dbReference type="HAMAP" id="MF_00697">
    <property type="entry name" value="UPF0276"/>
    <property type="match status" value="1"/>
</dbReference>
<comment type="caution">
    <text evidence="2">The sequence shown here is derived from an EMBL/GenBank/DDBJ whole genome shotgun (WGS) entry which is preliminary data.</text>
</comment>
<dbReference type="Proteomes" id="UP000637980">
    <property type="component" value="Unassembled WGS sequence"/>
</dbReference>
<dbReference type="PANTHER" id="PTHR42194:SF1">
    <property type="entry name" value="UPF0276 PROTEIN HI_1600"/>
    <property type="match status" value="1"/>
</dbReference>
<sequence>MVAQRVNAKLPARGGVGLKADHYRTILDDKPDIGFFEVHAENYMGAGGPPHGYLEAIRRDYPLSIHGVGLSIGGADPLNKDHLARVKDVVDRYDPGLFSEHLAWSTHDAEYFNDLLPLPYTDATLQQVVEHIDEVQTFLGRQMLLENPSAYVFFKESTFEETEFLREIVKRTGCGLLLDVNNVFVSATNSGGSPEDYIDRFPVDHVHEIHLGGHAPDTDEAGLPLLIDAHDRKVADPVWALYARTINRTGPLPTLIEWDANVPSWEILAYEAAQADVMIQSHCQAHSTASAERSGHVSEV</sequence>
<protein>
    <recommendedName>
        <fullName evidence="1">UPF0276 protein GCM10007094_29920</fullName>
    </recommendedName>
</protein>
<dbReference type="RefSeq" id="WP_189437606.1">
    <property type="nucleotide sequence ID" value="NZ_BMXE01000005.1"/>
</dbReference>
<comment type="similarity">
    <text evidence="1">Belongs to the UPF0276 family.</text>
</comment>
<evidence type="ECO:0000256" key="1">
    <source>
        <dbReference type="HAMAP-Rule" id="MF_00697"/>
    </source>
</evidence>
<keyword evidence="3" id="KW-1185">Reference proteome</keyword>
<organism evidence="2 3">
    <name type="scientific">Pseudovibrio japonicus</name>
    <dbReference type="NCBI Taxonomy" id="366534"/>
    <lineage>
        <taxon>Bacteria</taxon>
        <taxon>Pseudomonadati</taxon>
        <taxon>Pseudomonadota</taxon>
        <taxon>Alphaproteobacteria</taxon>
        <taxon>Hyphomicrobiales</taxon>
        <taxon>Stappiaceae</taxon>
        <taxon>Pseudovibrio</taxon>
    </lineage>
</organism>
<reference evidence="3" key="1">
    <citation type="journal article" date="2019" name="Int. J. Syst. Evol. Microbiol.">
        <title>The Global Catalogue of Microorganisms (GCM) 10K type strain sequencing project: providing services to taxonomists for standard genome sequencing and annotation.</title>
        <authorList>
            <consortium name="The Broad Institute Genomics Platform"/>
            <consortium name="The Broad Institute Genome Sequencing Center for Infectious Disease"/>
            <person name="Wu L."/>
            <person name="Ma J."/>
        </authorList>
    </citation>
    <scope>NUCLEOTIDE SEQUENCE [LARGE SCALE GENOMIC DNA]</scope>
    <source>
        <strain evidence="3">KCTC 12861</strain>
    </source>
</reference>
<gene>
    <name evidence="2" type="ORF">GCM10007094_29920</name>
</gene>
<dbReference type="InterPro" id="IPR007801">
    <property type="entry name" value="MbnB/TglH/ChrH"/>
</dbReference>
<dbReference type="SUPFAM" id="SSF51658">
    <property type="entry name" value="Xylose isomerase-like"/>
    <property type="match status" value="1"/>
</dbReference>
<name>A0ABQ3EK18_9HYPH</name>
<dbReference type="Pfam" id="PF05114">
    <property type="entry name" value="MbnB_TglH_ChrH"/>
    <property type="match status" value="1"/>
</dbReference>
<evidence type="ECO:0000313" key="3">
    <source>
        <dbReference type="Proteomes" id="UP000637980"/>
    </source>
</evidence>
<proteinExistence type="inferred from homology"/>
<dbReference type="EMBL" id="BMXE01000005">
    <property type="protein sequence ID" value="GHB38493.1"/>
    <property type="molecule type" value="Genomic_DNA"/>
</dbReference>